<protein>
    <recommendedName>
        <fullName evidence="5">DNA-binding domain-containing protein</fullName>
    </recommendedName>
</protein>
<evidence type="ECO:0000313" key="1">
    <source>
        <dbReference type="EMBL" id="SIR59822.1"/>
    </source>
</evidence>
<sequence>MNNQLIQQTLAKLITNPRYCENYDSLKNEIISTLNLSADVANMLDSFYNVNKQKFQASARILKKSRWDDIKASLPVTTGYLNDDVLQSLWESYLSHLQINSIVSKNPLSESILFLDYAEKSNLLSSLDKQIIKYEKTRNEVTYDHHNDFTVYSIINRNDNEPIDNLNNYKIYIHSCFRIESFSYNIPAILRNTSKDDVETDNTLILFFKNLKKEGIGTIKISADVKDLLLKSFESNSLEESYTYFQNKLSLQEFKQLFKKFEQIGVLSIQQIEK</sequence>
<proteinExistence type="predicted"/>
<dbReference type="EMBL" id="UGGV01000001">
    <property type="protein sequence ID" value="STO23749.1"/>
    <property type="molecule type" value="Genomic_DNA"/>
</dbReference>
<evidence type="ECO:0008006" key="5">
    <source>
        <dbReference type="Google" id="ProtNLM"/>
    </source>
</evidence>
<accession>A0A377GG03</accession>
<reference evidence="2 4" key="2">
    <citation type="submission" date="2018-06" db="EMBL/GenBank/DDBJ databases">
        <authorList>
            <consortium name="Pathogen Informatics"/>
            <person name="Doyle S."/>
        </authorList>
    </citation>
    <scope>NUCLEOTIDE SEQUENCE [LARGE SCALE GENOMIC DNA]</scope>
    <source>
        <strain evidence="2 4">NCTC11401</strain>
    </source>
</reference>
<dbReference type="STRING" id="464.Lgor_1609"/>
<dbReference type="EMBL" id="FTNL01000016">
    <property type="protein sequence ID" value="SIR59822.1"/>
    <property type="molecule type" value="Genomic_DNA"/>
</dbReference>
<gene>
    <name evidence="2" type="ORF">NCTC11401_00549</name>
    <name evidence="1" type="ORF">SAMN05421777_11685</name>
</gene>
<dbReference type="OrthoDB" id="5654186at2"/>
<dbReference type="Proteomes" id="UP000186808">
    <property type="component" value="Unassembled WGS sequence"/>
</dbReference>
<evidence type="ECO:0000313" key="4">
    <source>
        <dbReference type="Proteomes" id="UP000254374"/>
    </source>
</evidence>
<reference evidence="1 3" key="1">
    <citation type="submission" date="2017-01" db="EMBL/GenBank/DDBJ databases">
        <authorList>
            <person name="Varghese N."/>
            <person name="Submissions S."/>
        </authorList>
    </citation>
    <scope>NUCLEOTIDE SEQUENCE [LARGE SCALE GENOMIC DNA]</scope>
    <source>
        <strain evidence="1 3">ATCC 33342</strain>
    </source>
</reference>
<evidence type="ECO:0000313" key="2">
    <source>
        <dbReference type="EMBL" id="STO23749.1"/>
    </source>
</evidence>
<keyword evidence="3" id="KW-1185">Reference proteome</keyword>
<dbReference type="AlphaFoldDB" id="A0A377GG03"/>
<evidence type="ECO:0000313" key="3">
    <source>
        <dbReference type="Proteomes" id="UP000186808"/>
    </source>
</evidence>
<name>A0A377GG03_9GAMM</name>
<organism evidence="2 4">
    <name type="scientific">Fluoribacter gormanii</name>
    <dbReference type="NCBI Taxonomy" id="464"/>
    <lineage>
        <taxon>Bacteria</taxon>
        <taxon>Pseudomonadati</taxon>
        <taxon>Pseudomonadota</taxon>
        <taxon>Gammaproteobacteria</taxon>
        <taxon>Legionellales</taxon>
        <taxon>Legionellaceae</taxon>
        <taxon>Fluoribacter</taxon>
    </lineage>
</organism>
<dbReference type="RefSeq" id="WP_058468108.1">
    <property type="nucleotide sequence ID" value="NZ_CAAAIX010000009.1"/>
</dbReference>
<dbReference type="Proteomes" id="UP000254374">
    <property type="component" value="Unassembled WGS sequence"/>
</dbReference>